<evidence type="ECO:0000256" key="4">
    <source>
        <dbReference type="ARBA" id="ARBA00022967"/>
    </source>
</evidence>
<dbReference type="SFLD" id="SFLDS00003">
    <property type="entry name" value="Haloacid_Dehalogenase"/>
    <property type="match status" value="1"/>
</dbReference>
<dbReference type="NCBIfam" id="TIGR01525">
    <property type="entry name" value="ATPase-IB_hvy"/>
    <property type="match status" value="1"/>
</dbReference>
<dbReference type="EMBL" id="CAADFE010000028">
    <property type="protein sequence ID" value="VFJ71647.1"/>
    <property type="molecule type" value="Genomic_DNA"/>
</dbReference>
<accession>A0A450TSS7</accession>
<dbReference type="InterPro" id="IPR059000">
    <property type="entry name" value="ATPase_P-type_domA"/>
</dbReference>
<dbReference type="InterPro" id="IPR027256">
    <property type="entry name" value="P-typ_ATPase_IB"/>
</dbReference>
<feature type="domain" description="P-type ATPase A" evidence="10">
    <location>
        <begin position="141"/>
        <end position="238"/>
    </location>
</feature>
<keyword evidence="9" id="KW-1003">Cell membrane</keyword>
<sequence>MFFHGSKVSSSQQQTLETLRAEGDKFRKGMPDNMINRRLAIASGALGISVAVQFLYPPLMFLSVIAHMYAALPYYKRAYKLLLLKKVNIDSMLAILSIGCIGLGHLMLANIGLVLAFLSLKLVQKVKKESDEHLFDLFKDIPHAVLVRIEDTEVSVPFNDLKPHDCVIVSAGETIPVDGIIIEGMASIDQHVLTGEARPVEKEMGEKVFASSVILSGRILIEVRHAGTETTVAKIADILNKAVEFKSMTELRAERLADATVVPTLVLAGLSLPFIGTNSALAIIAAHFRHKVTTVTPISVLNFFKIASKYGILFKDGRSLDLLHQVDTIVFDKTGTLTEEEPTLGQIYVCGEDDEDRILRYAATAESRQQHPIARAIVHAAEERGITLPPLDKADYSVGYGLKVLIEDKVIQVGSHRFMEVNGIPIPAAIREAQTTCHHQGHSLIMVSANQYLIGAIELIPTIRPEVTAVIRVLRQDTHIKQICMLSGDHDVPVRMLARKLGLDHYIAEASPEEKARYIDALCEEGRYVCYIGDGINDAIAMKHSHVSVSLRSASTMAMDTAHIVLNQGLTSLPVVFDLAHRFQINTNVTFALQLIPAIIATVGVFVADIGLVEAFVFGWIGLLAGLVNGTVPILIYRLKSLMLADSQAP</sequence>
<keyword evidence="4" id="KW-1278">Translocase</keyword>
<keyword evidence="9" id="KW-0547">Nucleotide-binding</keyword>
<dbReference type="GO" id="GO:0016463">
    <property type="term" value="F:P-type zinc transporter activity"/>
    <property type="evidence" value="ECO:0007669"/>
    <property type="project" value="UniProtKB-EC"/>
</dbReference>
<keyword evidence="9" id="KW-0067">ATP-binding</keyword>
<dbReference type="InterPro" id="IPR044492">
    <property type="entry name" value="P_typ_ATPase_HD_dom"/>
</dbReference>
<evidence type="ECO:0000256" key="7">
    <source>
        <dbReference type="ARBA" id="ARBA00039097"/>
    </source>
</evidence>
<evidence type="ECO:0000256" key="1">
    <source>
        <dbReference type="ARBA" id="ARBA00004370"/>
    </source>
</evidence>
<gene>
    <name evidence="11" type="ORF">BECKFW1821C_GA0114237_102812</name>
</gene>
<dbReference type="GO" id="GO:0046872">
    <property type="term" value="F:metal ion binding"/>
    <property type="evidence" value="ECO:0007669"/>
    <property type="project" value="UniProtKB-KW"/>
</dbReference>
<dbReference type="PROSITE" id="PS00154">
    <property type="entry name" value="ATPASE_E1_E2"/>
    <property type="match status" value="1"/>
</dbReference>
<protein>
    <recommendedName>
        <fullName evidence="7">P-type Zn(2+) transporter</fullName>
        <ecNumber evidence="7">7.2.2.12</ecNumber>
    </recommendedName>
</protein>
<dbReference type="GO" id="GO:0005524">
    <property type="term" value="F:ATP binding"/>
    <property type="evidence" value="ECO:0007669"/>
    <property type="project" value="UniProtKB-UniRule"/>
</dbReference>
<reference evidence="11" key="1">
    <citation type="submission" date="2019-02" db="EMBL/GenBank/DDBJ databases">
        <authorList>
            <person name="Gruber-Vodicka R. H."/>
            <person name="Seah K. B. B."/>
        </authorList>
    </citation>
    <scope>NUCLEOTIDE SEQUENCE</scope>
    <source>
        <strain evidence="11">BECK_BZ131</strain>
    </source>
</reference>
<dbReference type="InterPro" id="IPR008250">
    <property type="entry name" value="ATPase_P-typ_transduc_dom_A_sf"/>
</dbReference>
<dbReference type="InterPro" id="IPR036412">
    <property type="entry name" value="HAD-like_sf"/>
</dbReference>
<dbReference type="PRINTS" id="PR00119">
    <property type="entry name" value="CATATPASE"/>
</dbReference>
<dbReference type="EC" id="7.2.2.12" evidence="7"/>
<proteinExistence type="inferred from homology"/>
<evidence type="ECO:0000313" key="11">
    <source>
        <dbReference type="EMBL" id="VFJ71647.1"/>
    </source>
</evidence>
<dbReference type="Pfam" id="PF00702">
    <property type="entry name" value="Hydrolase"/>
    <property type="match status" value="1"/>
</dbReference>
<feature type="transmembrane region" description="Helical" evidence="9">
    <location>
        <begin position="591"/>
        <end position="611"/>
    </location>
</feature>
<evidence type="ECO:0000256" key="9">
    <source>
        <dbReference type="RuleBase" id="RU362081"/>
    </source>
</evidence>
<feature type="transmembrane region" description="Helical" evidence="9">
    <location>
        <begin position="617"/>
        <end position="637"/>
    </location>
</feature>
<dbReference type="PANTHER" id="PTHR48085">
    <property type="entry name" value="CADMIUM/ZINC-TRANSPORTING ATPASE HMA2-RELATED"/>
    <property type="match status" value="1"/>
</dbReference>
<dbReference type="SFLD" id="SFLDF00027">
    <property type="entry name" value="p-type_atpase"/>
    <property type="match status" value="1"/>
</dbReference>
<evidence type="ECO:0000256" key="8">
    <source>
        <dbReference type="ARBA" id="ARBA00047308"/>
    </source>
</evidence>
<dbReference type="GO" id="GO:0016887">
    <property type="term" value="F:ATP hydrolysis activity"/>
    <property type="evidence" value="ECO:0007669"/>
    <property type="project" value="InterPro"/>
</dbReference>
<feature type="transmembrane region" description="Helical" evidence="9">
    <location>
        <begin position="39"/>
        <end position="72"/>
    </location>
</feature>
<dbReference type="InterPro" id="IPR023214">
    <property type="entry name" value="HAD_sf"/>
</dbReference>
<dbReference type="InterPro" id="IPR023299">
    <property type="entry name" value="ATPase_P-typ_cyto_dom_N"/>
</dbReference>
<comment type="catalytic activity">
    <reaction evidence="8">
        <text>Zn(2+)(in) + ATP + H2O = Zn(2+)(out) + ADP + phosphate + H(+)</text>
        <dbReference type="Rhea" id="RHEA:20621"/>
        <dbReference type="ChEBI" id="CHEBI:15377"/>
        <dbReference type="ChEBI" id="CHEBI:15378"/>
        <dbReference type="ChEBI" id="CHEBI:29105"/>
        <dbReference type="ChEBI" id="CHEBI:30616"/>
        <dbReference type="ChEBI" id="CHEBI:43474"/>
        <dbReference type="ChEBI" id="CHEBI:456216"/>
        <dbReference type="EC" id="7.2.2.12"/>
    </reaction>
</comment>
<dbReference type="InterPro" id="IPR001757">
    <property type="entry name" value="P_typ_ATPase"/>
</dbReference>
<dbReference type="SUPFAM" id="SSF56784">
    <property type="entry name" value="HAD-like"/>
    <property type="match status" value="1"/>
</dbReference>
<name>A0A450TSS7_9GAMM</name>
<keyword evidence="3 9" id="KW-0812">Transmembrane</keyword>
<comment type="subcellular location">
    <subcellularLocation>
        <location evidence="9">Cell membrane</location>
    </subcellularLocation>
    <subcellularLocation>
        <location evidence="1">Membrane</location>
    </subcellularLocation>
</comment>
<dbReference type="InterPro" id="IPR018303">
    <property type="entry name" value="ATPase_P-typ_P_site"/>
</dbReference>
<dbReference type="Gene3D" id="3.40.1110.10">
    <property type="entry name" value="Calcium-transporting ATPase, cytoplasmic domain N"/>
    <property type="match status" value="1"/>
</dbReference>
<keyword evidence="9" id="KW-0479">Metal-binding</keyword>
<feature type="transmembrane region" description="Helical" evidence="9">
    <location>
        <begin position="92"/>
        <end position="118"/>
    </location>
</feature>
<evidence type="ECO:0000256" key="6">
    <source>
        <dbReference type="ARBA" id="ARBA00023136"/>
    </source>
</evidence>
<evidence type="ECO:0000256" key="5">
    <source>
        <dbReference type="ARBA" id="ARBA00022989"/>
    </source>
</evidence>
<dbReference type="AlphaFoldDB" id="A0A450TSS7"/>
<dbReference type="NCBIfam" id="TIGR01494">
    <property type="entry name" value="ATPase_P-type"/>
    <property type="match status" value="1"/>
</dbReference>
<evidence type="ECO:0000256" key="2">
    <source>
        <dbReference type="ARBA" id="ARBA00006024"/>
    </source>
</evidence>
<evidence type="ECO:0000256" key="3">
    <source>
        <dbReference type="ARBA" id="ARBA00022692"/>
    </source>
</evidence>
<dbReference type="Gene3D" id="2.70.150.10">
    <property type="entry name" value="Calcium-transporting ATPase, cytoplasmic transduction domain A"/>
    <property type="match status" value="1"/>
</dbReference>
<comment type="similarity">
    <text evidence="2 9">Belongs to the cation transport ATPase (P-type) (TC 3.A.3) family. Type IB subfamily.</text>
</comment>
<keyword evidence="6 9" id="KW-0472">Membrane</keyword>
<dbReference type="SFLD" id="SFLDG00002">
    <property type="entry name" value="C1.7:_P-type_atpase_like"/>
    <property type="match status" value="1"/>
</dbReference>
<organism evidence="11">
    <name type="scientific">Candidatus Kentrum sp. FW</name>
    <dbReference type="NCBI Taxonomy" id="2126338"/>
    <lineage>
        <taxon>Bacteria</taxon>
        <taxon>Pseudomonadati</taxon>
        <taxon>Pseudomonadota</taxon>
        <taxon>Gammaproteobacteria</taxon>
        <taxon>Candidatus Kentrum</taxon>
    </lineage>
</organism>
<keyword evidence="5 9" id="KW-1133">Transmembrane helix</keyword>
<evidence type="ECO:0000259" key="10">
    <source>
        <dbReference type="Pfam" id="PF00122"/>
    </source>
</evidence>
<dbReference type="InterPro" id="IPR051014">
    <property type="entry name" value="Cation_Transport_ATPase_IB"/>
</dbReference>
<dbReference type="PANTHER" id="PTHR48085:SF5">
    <property type="entry name" value="CADMIUM_ZINC-TRANSPORTING ATPASE HMA4-RELATED"/>
    <property type="match status" value="1"/>
</dbReference>
<dbReference type="Pfam" id="PF00122">
    <property type="entry name" value="E1-E2_ATPase"/>
    <property type="match status" value="1"/>
</dbReference>
<dbReference type="GO" id="GO:0005886">
    <property type="term" value="C:plasma membrane"/>
    <property type="evidence" value="ECO:0007669"/>
    <property type="project" value="UniProtKB-SubCell"/>
</dbReference>
<dbReference type="Gene3D" id="3.40.50.1000">
    <property type="entry name" value="HAD superfamily/HAD-like"/>
    <property type="match status" value="1"/>
</dbReference>
<dbReference type="SUPFAM" id="SSF81653">
    <property type="entry name" value="Calcium ATPase, transduction domain A"/>
    <property type="match status" value="1"/>
</dbReference>